<evidence type="ECO:0000313" key="3">
    <source>
        <dbReference type="Proteomes" id="UP001302486"/>
    </source>
</evidence>
<dbReference type="InterPro" id="IPR038081">
    <property type="entry name" value="CalX-like_sf"/>
</dbReference>
<dbReference type="SUPFAM" id="SSF141072">
    <property type="entry name" value="CalX-like"/>
    <property type="match status" value="1"/>
</dbReference>
<name>A0AA97EMW7_9FLAO</name>
<evidence type="ECO:0000256" key="1">
    <source>
        <dbReference type="SAM" id="SignalP"/>
    </source>
</evidence>
<dbReference type="AlphaFoldDB" id="A0AA97EMW7"/>
<dbReference type="PROSITE" id="PS51257">
    <property type="entry name" value="PROKAR_LIPOPROTEIN"/>
    <property type="match status" value="1"/>
</dbReference>
<protein>
    <recommendedName>
        <fullName evidence="4">DUF1735 domain-containing protein</fullName>
    </recommendedName>
</protein>
<feature type="signal peptide" evidence="1">
    <location>
        <begin position="1"/>
        <end position="21"/>
    </location>
</feature>
<dbReference type="EMBL" id="CP136521">
    <property type="protein sequence ID" value="WOD43881.1"/>
    <property type="molecule type" value="Genomic_DNA"/>
</dbReference>
<keyword evidence="3" id="KW-1185">Reference proteome</keyword>
<dbReference type="Gene3D" id="2.60.40.2030">
    <property type="match status" value="1"/>
</dbReference>
<evidence type="ECO:0000313" key="2">
    <source>
        <dbReference type="EMBL" id="WOD43881.1"/>
    </source>
</evidence>
<feature type="chain" id="PRO_5041735149" description="DUF1735 domain-containing protein" evidence="1">
    <location>
        <begin position="22"/>
        <end position="280"/>
    </location>
</feature>
<gene>
    <name evidence="2" type="ORF">RNZ46_01150</name>
</gene>
<accession>A0AA97EMW7</accession>
<dbReference type="Proteomes" id="UP001302486">
    <property type="component" value="Chromosome"/>
</dbReference>
<evidence type="ECO:0008006" key="4">
    <source>
        <dbReference type="Google" id="ProtNLM"/>
    </source>
</evidence>
<sequence length="280" mass="30233">MKNIKSFILLLSLVAVVSCSSDDSVTDPVYEFIAFQAESVTINEFDASVSPESIVIDLLGYEPKEDITVNLSVVENNATEGVDYTLSTKTLLIEKGSYTSEPLFISTIDNVSGSLEDRSVDIYIESTSNPNLNIGLGLDSPTKAFIRVNIADDECSSTTDVFNNTNVQNETPFGTFTVVGSVNGDVVTFQGDLIAYGPFPNAKVDITLTPVAEGATKGSATFEQQVGGTDNDGYVYAFSQVGEGTYDVCSGTVNVEYDVVYESGGDWVYWYTITNEFKLP</sequence>
<reference evidence="3" key="1">
    <citation type="submission" date="2024-06" db="EMBL/GenBank/DDBJ databases">
        <title>Hwangdonia haimaensis gen. nov., sp. nov., a member of the family Flavobacteriaceae isolated from the haima cold seep.</title>
        <authorList>
            <person name="Li J."/>
        </authorList>
    </citation>
    <scope>NUCLEOTIDE SEQUENCE [LARGE SCALE GENOMIC DNA]</scope>
    <source>
        <strain evidence="3">SCSIO 19198</strain>
    </source>
</reference>
<proteinExistence type="predicted"/>
<dbReference type="RefSeq" id="WP_316983558.1">
    <property type="nucleotide sequence ID" value="NZ_CP136521.1"/>
</dbReference>
<organism evidence="2 3">
    <name type="scientific">Hwangdonia lutea</name>
    <dbReference type="NCBI Taxonomy" id="3075823"/>
    <lineage>
        <taxon>Bacteria</taxon>
        <taxon>Pseudomonadati</taxon>
        <taxon>Bacteroidota</taxon>
        <taxon>Flavobacteriia</taxon>
        <taxon>Flavobacteriales</taxon>
        <taxon>Flavobacteriaceae</taxon>
        <taxon>Hwangdonia</taxon>
    </lineage>
</organism>
<dbReference type="KEGG" id="hws:RNZ46_01150"/>
<keyword evidence="1" id="KW-0732">Signal</keyword>